<evidence type="ECO:0000259" key="2">
    <source>
        <dbReference type="PROSITE" id="PS51677"/>
    </source>
</evidence>
<keyword evidence="4" id="KW-1185">Reference proteome</keyword>
<dbReference type="Pfam" id="PF01522">
    <property type="entry name" value="Polysacc_deac_1"/>
    <property type="match status" value="1"/>
</dbReference>
<dbReference type="RefSeq" id="WP_072744066.1">
    <property type="nucleotide sequence ID" value="NZ_FQXR01000005.1"/>
</dbReference>
<feature type="transmembrane region" description="Helical" evidence="1">
    <location>
        <begin position="7"/>
        <end position="27"/>
    </location>
</feature>
<dbReference type="AlphaFoldDB" id="A0A1M5WTD7"/>
<keyword evidence="1" id="KW-0812">Transmembrane</keyword>
<sequence length="257" mass="29896">MKESKNITLRILIVILILFISIIYTSYSNNISIVEVFSDKKELPIYSVETPGKKIAISFDAAWGDEYTREILEILDKYEVKTTFFLVGFWVDKYPELVKEISERGHDVGNHSTNHPYMSKLSEEQILKELNTTGDKIKDITGKKPILFRPPYGDYNDRLIRICMENGYYVIQWDVDSLDWKELGTQPVVDRVTRNVNNGSIVLFHNNAKYVTEYLPIVLEKLQSEGYEIVPISELIYREDFYMDNTGRQFHKNGGND</sequence>
<dbReference type="InterPro" id="IPR011330">
    <property type="entry name" value="Glyco_hydro/deAcase_b/a-brl"/>
</dbReference>
<keyword evidence="1" id="KW-0472">Membrane</keyword>
<dbReference type="Proteomes" id="UP000184389">
    <property type="component" value="Unassembled WGS sequence"/>
</dbReference>
<dbReference type="InterPro" id="IPR002509">
    <property type="entry name" value="NODB_dom"/>
</dbReference>
<accession>A0A1M5WTD7</accession>
<dbReference type="OrthoDB" id="9806342at2"/>
<name>A0A1M5WTD7_9FIRM</name>
<dbReference type="GO" id="GO:0016810">
    <property type="term" value="F:hydrolase activity, acting on carbon-nitrogen (but not peptide) bonds"/>
    <property type="evidence" value="ECO:0007669"/>
    <property type="project" value="InterPro"/>
</dbReference>
<keyword evidence="1" id="KW-1133">Transmembrane helix</keyword>
<dbReference type="Gene3D" id="3.20.20.370">
    <property type="entry name" value="Glycoside hydrolase/deacetylase"/>
    <property type="match status" value="1"/>
</dbReference>
<organism evidence="3 4">
    <name type="scientific">Sporanaerobacter acetigenes DSM 13106</name>
    <dbReference type="NCBI Taxonomy" id="1123281"/>
    <lineage>
        <taxon>Bacteria</taxon>
        <taxon>Bacillati</taxon>
        <taxon>Bacillota</taxon>
        <taxon>Tissierellia</taxon>
        <taxon>Tissierellales</taxon>
        <taxon>Sporanaerobacteraceae</taxon>
        <taxon>Sporanaerobacter</taxon>
    </lineage>
</organism>
<dbReference type="SUPFAM" id="SSF88713">
    <property type="entry name" value="Glycoside hydrolase/deacetylase"/>
    <property type="match status" value="1"/>
</dbReference>
<reference evidence="3 4" key="1">
    <citation type="submission" date="2016-11" db="EMBL/GenBank/DDBJ databases">
        <authorList>
            <person name="Jaros S."/>
            <person name="Januszkiewicz K."/>
            <person name="Wedrychowicz H."/>
        </authorList>
    </citation>
    <scope>NUCLEOTIDE SEQUENCE [LARGE SCALE GENOMIC DNA]</scope>
    <source>
        <strain evidence="3 4">DSM 13106</strain>
    </source>
</reference>
<dbReference type="PROSITE" id="PS51677">
    <property type="entry name" value="NODB"/>
    <property type="match status" value="1"/>
</dbReference>
<dbReference type="EMBL" id="FQXR01000005">
    <property type="protein sequence ID" value="SHH90711.1"/>
    <property type="molecule type" value="Genomic_DNA"/>
</dbReference>
<dbReference type="PANTHER" id="PTHR10587">
    <property type="entry name" value="GLYCOSYL TRANSFERASE-RELATED"/>
    <property type="match status" value="1"/>
</dbReference>
<dbReference type="PANTHER" id="PTHR10587:SF128">
    <property type="entry name" value="POLYSACCHARIDE DEACETYLASE PDAB-RELATED"/>
    <property type="match status" value="1"/>
</dbReference>
<gene>
    <name evidence="3" type="ORF">SAMN02745180_01396</name>
</gene>
<protein>
    <submittedName>
        <fullName evidence="3">Polysaccharide deacetylase family sporulation protein PdaB</fullName>
    </submittedName>
</protein>
<evidence type="ECO:0000313" key="3">
    <source>
        <dbReference type="EMBL" id="SHH90711.1"/>
    </source>
</evidence>
<dbReference type="STRING" id="1123281.SAMN02745180_01396"/>
<proteinExistence type="predicted"/>
<dbReference type="InterPro" id="IPR050248">
    <property type="entry name" value="Polysacc_deacetylase_ArnD"/>
</dbReference>
<dbReference type="CDD" id="cd10917">
    <property type="entry name" value="CE4_NodB_like_6s_7s"/>
    <property type="match status" value="1"/>
</dbReference>
<dbReference type="GO" id="GO:0005975">
    <property type="term" value="P:carbohydrate metabolic process"/>
    <property type="evidence" value="ECO:0007669"/>
    <property type="project" value="InterPro"/>
</dbReference>
<dbReference type="GO" id="GO:0016020">
    <property type="term" value="C:membrane"/>
    <property type="evidence" value="ECO:0007669"/>
    <property type="project" value="TreeGrafter"/>
</dbReference>
<evidence type="ECO:0000256" key="1">
    <source>
        <dbReference type="SAM" id="Phobius"/>
    </source>
</evidence>
<evidence type="ECO:0000313" key="4">
    <source>
        <dbReference type="Proteomes" id="UP000184389"/>
    </source>
</evidence>
<feature type="domain" description="NodB homology" evidence="2">
    <location>
        <begin position="53"/>
        <end position="230"/>
    </location>
</feature>